<dbReference type="GO" id="GO:0016787">
    <property type="term" value="F:hydrolase activity"/>
    <property type="evidence" value="ECO:0007669"/>
    <property type="project" value="UniProtKB-KW"/>
</dbReference>
<evidence type="ECO:0000313" key="7">
    <source>
        <dbReference type="Proteomes" id="UP000382577"/>
    </source>
</evidence>
<evidence type="ECO:0000313" key="6">
    <source>
        <dbReference type="EMBL" id="VVE55699.1"/>
    </source>
</evidence>
<dbReference type="Proteomes" id="UP000382577">
    <property type="component" value="Unassembled WGS sequence"/>
</dbReference>
<name>A0A5E4Z3N2_9BURK</name>
<keyword evidence="4" id="KW-0843">Virulence</keyword>
<sequence length="354" mass="37280">MGASASVVLNNLLDKAGEKSGKDLSAEAKEAHSNLVTSVVAGIAAVSGGDITTATTSAKIEVENNYLNEKEARDLDREFSSCKTSGGNCKEVIEKYIDISNKNSKELAESCASGGVACVTWEELIRASTSVAMDGNGFQVRMSEKLKDSGATALLEYLNSQDLKFLKENISTTDRVLSVVSDPTNWPVIVMSVKSFITGASGKEKLIAAGVTSGASAVIQYGIDKNLSLTDLIGAATIGSITAGKGYNTTVTWNAVGGYYSAEIKGDDPFMAGLQSAAGSSVGYSAGNIIKIPMNRIMNKSSKQYEWVPTGFWTITKPAPQSILPSVSGNIADSAASSMFNFNIENEIKKSNKK</sequence>
<dbReference type="EMBL" id="CABPRW010000032">
    <property type="protein sequence ID" value="VVE55699.1"/>
    <property type="molecule type" value="Genomic_DNA"/>
</dbReference>
<evidence type="ECO:0000259" key="5">
    <source>
        <dbReference type="Pfam" id="PF04829"/>
    </source>
</evidence>
<proteinExistence type="predicted"/>
<keyword evidence="2" id="KW-0800">Toxin</keyword>
<dbReference type="Pfam" id="PF04829">
    <property type="entry name" value="PT-VENN"/>
    <property type="match status" value="1"/>
</dbReference>
<comment type="subcellular location">
    <subcellularLocation>
        <location evidence="1">Target cell</location>
        <location evidence="1">Target cell cytoplasm</location>
    </subcellularLocation>
</comment>
<dbReference type="EC" id="3.1.-.-" evidence="6"/>
<organism evidence="6 7">
    <name type="scientific">Pandoraea fibrosis</name>
    <dbReference type="NCBI Taxonomy" id="1891094"/>
    <lineage>
        <taxon>Bacteria</taxon>
        <taxon>Pseudomonadati</taxon>
        <taxon>Pseudomonadota</taxon>
        <taxon>Betaproteobacteria</taxon>
        <taxon>Burkholderiales</taxon>
        <taxon>Burkholderiaceae</taxon>
        <taxon>Pandoraea</taxon>
    </lineage>
</organism>
<dbReference type="InterPro" id="IPR006914">
    <property type="entry name" value="VENN_dom"/>
</dbReference>
<dbReference type="AlphaFoldDB" id="A0A5E4Z3N2"/>
<dbReference type="GO" id="GO:0090729">
    <property type="term" value="F:toxin activity"/>
    <property type="evidence" value="ECO:0007669"/>
    <property type="project" value="UniProtKB-KW"/>
</dbReference>
<evidence type="ECO:0000256" key="3">
    <source>
        <dbReference type="ARBA" id="ARBA00022913"/>
    </source>
</evidence>
<evidence type="ECO:0000256" key="4">
    <source>
        <dbReference type="ARBA" id="ARBA00023026"/>
    </source>
</evidence>
<evidence type="ECO:0000256" key="1">
    <source>
        <dbReference type="ARBA" id="ARBA00004219"/>
    </source>
</evidence>
<keyword evidence="6" id="KW-0378">Hydrolase</keyword>
<keyword evidence="3" id="KW-1266">Target cell cytoplasm</keyword>
<feature type="domain" description="VENN motif-containing" evidence="5">
    <location>
        <begin position="24"/>
        <end position="68"/>
    </location>
</feature>
<protein>
    <submittedName>
        <fullName evidence="6">tRNA nuclease CdiA-2</fullName>
        <ecNumber evidence="6">3.1.-.-</ecNumber>
    </submittedName>
</protein>
<evidence type="ECO:0000256" key="2">
    <source>
        <dbReference type="ARBA" id="ARBA00022656"/>
    </source>
</evidence>
<gene>
    <name evidence="6" type="primary">cdiA2_3</name>
    <name evidence="6" type="ORF">PFI31113_05000</name>
</gene>
<accession>A0A5E4Z3N2</accession>
<reference evidence="6 7" key="1">
    <citation type="submission" date="2019-08" db="EMBL/GenBank/DDBJ databases">
        <authorList>
            <person name="Peeters C."/>
        </authorList>
    </citation>
    <scope>NUCLEOTIDE SEQUENCE [LARGE SCALE GENOMIC DNA]</scope>
    <source>
        <strain evidence="6 7">LMG 31113</strain>
    </source>
</reference>